<dbReference type="STRING" id="1297750.SAMN05444405_10492"/>
<sequence>METDITFSTNEKNAIIAKLIDYNKTYTGGALVSEDEIQSKINTLSSIMEKMNIVNAGFMDNTPSIIDAINNSSYKPEEKRSMIESVSIEVQLRNLINRNLDDISFFSCLLTEIADV</sequence>
<dbReference type="RefSeq" id="WP_139261273.1">
    <property type="nucleotide sequence ID" value="NZ_FQTV01000004.1"/>
</dbReference>
<organism evidence="1 2">
    <name type="scientific">Bacteroides luti</name>
    <dbReference type="NCBI Taxonomy" id="1297750"/>
    <lineage>
        <taxon>Bacteria</taxon>
        <taxon>Pseudomonadati</taxon>
        <taxon>Bacteroidota</taxon>
        <taxon>Bacteroidia</taxon>
        <taxon>Bacteroidales</taxon>
        <taxon>Bacteroidaceae</taxon>
        <taxon>Bacteroides</taxon>
    </lineage>
</organism>
<evidence type="ECO:0000313" key="1">
    <source>
        <dbReference type="EMBL" id="SHE95390.1"/>
    </source>
</evidence>
<dbReference type="EMBL" id="FQTV01000004">
    <property type="protein sequence ID" value="SHE95390.1"/>
    <property type="molecule type" value="Genomic_DNA"/>
</dbReference>
<dbReference type="Proteomes" id="UP000184509">
    <property type="component" value="Unassembled WGS sequence"/>
</dbReference>
<dbReference type="AlphaFoldDB" id="A0A1M4XPN2"/>
<keyword evidence="2" id="KW-1185">Reference proteome</keyword>
<reference evidence="1 2" key="1">
    <citation type="submission" date="2016-11" db="EMBL/GenBank/DDBJ databases">
        <authorList>
            <person name="Jaros S."/>
            <person name="Januszkiewicz K."/>
            <person name="Wedrychowicz H."/>
        </authorList>
    </citation>
    <scope>NUCLEOTIDE SEQUENCE [LARGE SCALE GENOMIC DNA]</scope>
    <source>
        <strain evidence="1 2">DSM 26991</strain>
    </source>
</reference>
<accession>A0A1M4XPN2</accession>
<proteinExistence type="predicted"/>
<name>A0A1M4XPN2_9BACE</name>
<evidence type="ECO:0000313" key="2">
    <source>
        <dbReference type="Proteomes" id="UP000184509"/>
    </source>
</evidence>
<gene>
    <name evidence="1" type="ORF">SAMN05444405_10492</name>
</gene>
<protein>
    <submittedName>
        <fullName evidence="1">Uncharacterized protein</fullName>
    </submittedName>
</protein>